<sequence>MKVEIFDYGSDSNDYYIIYKVTGIDPEDQEKLRGNVEGDIELKNGDMFITTHFEEKYFPLGSADAQLRIEDFIAREEIEMTVYLTSLLEDEDLDII</sequence>
<evidence type="ECO:0000313" key="2">
    <source>
        <dbReference type="Proteomes" id="UP000825933"/>
    </source>
</evidence>
<dbReference type="EMBL" id="JAIOUQ010000003">
    <property type="protein sequence ID" value="MBZ2165004.1"/>
    <property type="molecule type" value="Genomic_DNA"/>
</dbReference>
<name>A0A8T5UMW6_9EURY</name>
<reference evidence="2" key="1">
    <citation type="journal article" date="2022" name="Microbiol. Resour. Announc.">
        <title>Draft Genome Sequence of a Methanogenic Archaeon from West Spitsbergen Permafrost.</title>
        <authorList>
            <person name="Trubitsyn V."/>
            <person name="Rivkina E."/>
            <person name="Shcherbakova V."/>
        </authorList>
    </citation>
    <scope>NUCLEOTIDE SEQUENCE [LARGE SCALE GENOMIC DNA]</scope>
    <source>
        <strain evidence="2">VT</strain>
    </source>
</reference>
<dbReference type="Proteomes" id="UP000825933">
    <property type="component" value="Unassembled WGS sequence"/>
</dbReference>
<dbReference type="AlphaFoldDB" id="A0A8T5UMW6"/>
<dbReference type="Gene3D" id="3.30.780.30">
    <property type="match status" value="1"/>
</dbReference>
<organism evidence="1 2">
    <name type="scientific">Methanobacterium spitsbergense</name>
    <dbReference type="NCBI Taxonomy" id="2874285"/>
    <lineage>
        <taxon>Archaea</taxon>
        <taxon>Methanobacteriati</taxon>
        <taxon>Methanobacteriota</taxon>
        <taxon>Methanomada group</taxon>
        <taxon>Methanobacteria</taxon>
        <taxon>Methanobacteriales</taxon>
        <taxon>Methanobacteriaceae</taxon>
        <taxon>Methanobacterium</taxon>
    </lineage>
</organism>
<dbReference type="InterPro" id="IPR043962">
    <property type="entry name" value="DUF5750"/>
</dbReference>
<keyword evidence="2" id="KW-1185">Reference proteome</keyword>
<dbReference type="RefSeq" id="WP_223790640.1">
    <property type="nucleotide sequence ID" value="NZ_JAIOUQ010000003.1"/>
</dbReference>
<evidence type="ECO:0000313" key="1">
    <source>
        <dbReference type="EMBL" id="MBZ2165004.1"/>
    </source>
</evidence>
<comment type="caution">
    <text evidence="1">The sequence shown here is derived from an EMBL/GenBank/DDBJ whole genome shotgun (WGS) entry which is preliminary data.</text>
</comment>
<proteinExistence type="predicted"/>
<protein>
    <submittedName>
        <fullName evidence="1">Uncharacterized protein</fullName>
    </submittedName>
</protein>
<gene>
    <name evidence="1" type="ORF">K8N75_02945</name>
</gene>
<accession>A0A8T5UMW6</accession>
<dbReference type="Pfam" id="PF19024">
    <property type="entry name" value="DUF5750"/>
    <property type="match status" value="1"/>
</dbReference>